<evidence type="ECO:0000256" key="1">
    <source>
        <dbReference type="SAM" id="MobiDB-lite"/>
    </source>
</evidence>
<reference evidence="5" key="1">
    <citation type="submission" date="2016-06" db="UniProtKB">
        <authorList>
            <consortium name="WormBaseParasite"/>
        </authorList>
    </citation>
    <scope>IDENTIFICATION</scope>
</reference>
<dbReference type="AlphaFoldDB" id="A0A183HF35"/>
<accession>A0A183HF35</accession>
<gene>
    <name evidence="3" type="ORF">OFLC_LOCUS6097</name>
</gene>
<organism evidence="5">
    <name type="scientific">Onchocerca flexuosa</name>
    <dbReference type="NCBI Taxonomy" id="387005"/>
    <lineage>
        <taxon>Eukaryota</taxon>
        <taxon>Metazoa</taxon>
        <taxon>Ecdysozoa</taxon>
        <taxon>Nematoda</taxon>
        <taxon>Chromadorea</taxon>
        <taxon>Rhabditida</taxon>
        <taxon>Spirurina</taxon>
        <taxon>Spiruromorpha</taxon>
        <taxon>Filarioidea</taxon>
        <taxon>Onchocercidae</taxon>
        <taxon>Onchocerca</taxon>
    </lineage>
</organism>
<dbReference type="WBParaSite" id="OFLC_0000609601-mRNA-1">
    <property type="protein sequence ID" value="OFLC_0000609601-mRNA-1"/>
    <property type="gene ID" value="OFLC_0000609601"/>
</dbReference>
<feature type="signal peptide" evidence="2">
    <location>
        <begin position="1"/>
        <end position="23"/>
    </location>
</feature>
<feature type="compositionally biased region" description="Basic and acidic residues" evidence="1">
    <location>
        <begin position="114"/>
        <end position="132"/>
    </location>
</feature>
<dbReference type="Proteomes" id="UP000267606">
    <property type="component" value="Unassembled WGS sequence"/>
</dbReference>
<evidence type="ECO:0000313" key="5">
    <source>
        <dbReference type="WBParaSite" id="OFLC_0000609601-mRNA-1"/>
    </source>
</evidence>
<reference evidence="3 4" key="2">
    <citation type="submission" date="2018-11" db="EMBL/GenBank/DDBJ databases">
        <authorList>
            <consortium name="Pathogen Informatics"/>
        </authorList>
    </citation>
    <scope>NUCLEOTIDE SEQUENCE [LARGE SCALE GENOMIC DNA]</scope>
</reference>
<feature type="chain" id="PRO_5044552515" evidence="2">
    <location>
        <begin position="24"/>
        <end position="183"/>
    </location>
</feature>
<name>A0A183HF35_9BILA</name>
<keyword evidence="4" id="KW-1185">Reference proteome</keyword>
<dbReference type="EMBL" id="UZAJ01005605">
    <property type="protein sequence ID" value="VDO45384.1"/>
    <property type="molecule type" value="Genomic_DNA"/>
</dbReference>
<evidence type="ECO:0000256" key="2">
    <source>
        <dbReference type="SAM" id="SignalP"/>
    </source>
</evidence>
<proteinExistence type="predicted"/>
<sequence>MKPRAMTTAAWLTVLTIAKKVATVIMVLRQEHQENGTDMHQQEIGETNSLIDSVEAGDLNDNHCIEHFKPHFLVKSIINTIVHVTRPVKIEHRQQQHFLSKTSKECGIAIRGRYSKEEDNSSRHDGCEKSSDDDSTSVQIDSFEIEKQDEECPVSHLTSKMLSTIDELFMAFYFSSLSRQTSF</sequence>
<evidence type="ECO:0000313" key="3">
    <source>
        <dbReference type="EMBL" id="VDO45384.1"/>
    </source>
</evidence>
<keyword evidence="2" id="KW-0732">Signal</keyword>
<protein>
    <submittedName>
        <fullName evidence="5">Secreted protein</fullName>
    </submittedName>
</protein>
<evidence type="ECO:0000313" key="4">
    <source>
        <dbReference type="Proteomes" id="UP000267606"/>
    </source>
</evidence>
<feature type="region of interest" description="Disordered" evidence="1">
    <location>
        <begin position="112"/>
        <end position="137"/>
    </location>
</feature>